<dbReference type="Gene3D" id="1.10.238.10">
    <property type="entry name" value="EF-hand"/>
    <property type="match status" value="1"/>
</dbReference>
<dbReference type="PROSITE" id="PS00018">
    <property type="entry name" value="EF_HAND_1"/>
    <property type="match status" value="2"/>
</dbReference>
<evidence type="ECO:0000259" key="2">
    <source>
        <dbReference type="PROSITE" id="PS50222"/>
    </source>
</evidence>
<protein>
    <recommendedName>
        <fullName evidence="2">EF-hand domain-containing protein</fullName>
    </recommendedName>
</protein>
<dbReference type="PROSITE" id="PS50222">
    <property type="entry name" value="EF_HAND_2"/>
    <property type="match status" value="1"/>
</dbReference>
<proteinExistence type="predicted"/>
<dbReference type="Pfam" id="PF13202">
    <property type="entry name" value="EF-hand_5"/>
    <property type="match status" value="2"/>
</dbReference>
<feature type="compositionally biased region" description="Pro residues" evidence="1">
    <location>
        <begin position="134"/>
        <end position="148"/>
    </location>
</feature>
<dbReference type="Proteomes" id="UP000571950">
    <property type="component" value="Unassembled WGS sequence"/>
</dbReference>
<reference evidence="3 4" key="1">
    <citation type="submission" date="2020-08" db="EMBL/GenBank/DDBJ databases">
        <title>Genomic Encyclopedia of Type Strains, Phase IV (KMG-IV): sequencing the most valuable type-strain genomes for metagenomic binning, comparative biology and taxonomic classification.</title>
        <authorList>
            <person name="Goeker M."/>
        </authorList>
    </citation>
    <scope>NUCLEOTIDE SEQUENCE [LARGE SCALE GENOMIC DNA]</scope>
    <source>
        <strain evidence="3 4">DSM 26189</strain>
    </source>
</reference>
<dbReference type="InterPro" id="IPR018247">
    <property type="entry name" value="EF_Hand_1_Ca_BS"/>
</dbReference>
<dbReference type="AlphaFoldDB" id="A0A7W6BN47"/>
<evidence type="ECO:0000313" key="4">
    <source>
        <dbReference type="Proteomes" id="UP000571950"/>
    </source>
</evidence>
<dbReference type="InterPro" id="IPR002048">
    <property type="entry name" value="EF_hand_dom"/>
</dbReference>
<evidence type="ECO:0000256" key="1">
    <source>
        <dbReference type="SAM" id="MobiDB-lite"/>
    </source>
</evidence>
<gene>
    <name evidence="3" type="ORF">GGR43_001373</name>
</gene>
<feature type="region of interest" description="Disordered" evidence="1">
    <location>
        <begin position="125"/>
        <end position="148"/>
    </location>
</feature>
<feature type="domain" description="EF-hand" evidence="2">
    <location>
        <begin position="104"/>
        <end position="127"/>
    </location>
</feature>
<evidence type="ECO:0000313" key="3">
    <source>
        <dbReference type="EMBL" id="MBB3925658.1"/>
    </source>
</evidence>
<dbReference type="SUPFAM" id="SSF47473">
    <property type="entry name" value="EF-hand"/>
    <property type="match status" value="1"/>
</dbReference>
<dbReference type="EMBL" id="JACIDT010000004">
    <property type="protein sequence ID" value="MBB3925658.1"/>
    <property type="molecule type" value="Genomic_DNA"/>
</dbReference>
<dbReference type="PROSITE" id="PS51257">
    <property type="entry name" value="PROKAR_LIPOPROTEIN"/>
    <property type="match status" value="1"/>
</dbReference>
<accession>A0A7W6BN47</accession>
<organism evidence="3 4">
    <name type="scientific">Sphingobium jiangsuense</name>
    <dbReference type="NCBI Taxonomy" id="870476"/>
    <lineage>
        <taxon>Bacteria</taxon>
        <taxon>Pseudomonadati</taxon>
        <taxon>Pseudomonadota</taxon>
        <taxon>Alphaproteobacteria</taxon>
        <taxon>Sphingomonadales</taxon>
        <taxon>Sphingomonadaceae</taxon>
        <taxon>Sphingobium</taxon>
    </lineage>
</organism>
<comment type="caution">
    <text evidence="3">The sequence shown here is derived from an EMBL/GenBank/DDBJ whole genome shotgun (WGS) entry which is preliminary data.</text>
</comment>
<dbReference type="InterPro" id="IPR011992">
    <property type="entry name" value="EF-hand-dom_pair"/>
</dbReference>
<sequence length="148" mass="15444">MKQHWMLLAAGACLLGGCQKESADANTAAQNAMAGNAAASPTGPAKNPDMTEFAKTVDADGDGHMSRAEWQAQGLPQSSFDMFEKGRGFVTLDDYRANAAPPGIDLDGDGVLTVAEFREFDRQMAARMAADGKAPPPPPPPSPAASRP</sequence>
<dbReference type="RefSeq" id="WP_188071222.1">
    <property type="nucleotide sequence ID" value="NZ_BSPS01000047.1"/>
</dbReference>
<keyword evidence="4" id="KW-1185">Reference proteome</keyword>
<name>A0A7W6BN47_9SPHN</name>
<dbReference type="GO" id="GO:0005509">
    <property type="term" value="F:calcium ion binding"/>
    <property type="evidence" value="ECO:0007669"/>
    <property type="project" value="InterPro"/>
</dbReference>